<dbReference type="PANTHER" id="PTHR11851">
    <property type="entry name" value="METALLOPROTEASE"/>
    <property type="match status" value="1"/>
</dbReference>
<comment type="caution">
    <text evidence="3">The sequence shown here is derived from an EMBL/GenBank/DDBJ whole genome shotgun (WGS) entry which is preliminary data.</text>
</comment>
<name>A0A2H0YTN5_9BACT</name>
<dbReference type="SUPFAM" id="SSF63411">
    <property type="entry name" value="LuxS/MPP-like metallohydrolase"/>
    <property type="match status" value="2"/>
</dbReference>
<feature type="domain" description="Peptidase M16 C-terminal" evidence="2">
    <location>
        <begin position="56"/>
        <end position="229"/>
    </location>
</feature>
<comment type="similarity">
    <text evidence="1">Belongs to the peptidase M16 family.</text>
</comment>
<dbReference type="EMBL" id="PEXV01000045">
    <property type="protein sequence ID" value="PIS41796.1"/>
    <property type="molecule type" value="Genomic_DNA"/>
</dbReference>
<evidence type="ECO:0000313" key="3">
    <source>
        <dbReference type="EMBL" id="PIS41796.1"/>
    </source>
</evidence>
<dbReference type="Proteomes" id="UP000228711">
    <property type="component" value="Unassembled WGS sequence"/>
</dbReference>
<accession>A0A2H0YTN5</accession>
<dbReference type="Pfam" id="PF05193">
    <property type="entry name" value="Peptidase_M16_C"/>
    <property type="match status" value="1"/>
</dbReference>
<evidence type="ECO:0000313" key="4">
    <source>
        <dbReference type="Proteomes" id="UP000228711"/>
    </source>
</evidence>
<evidence type="ECO:0000259" key="2">
    <source>
        <dbReference type="Pfam" id="PF05193"/>
    </source>
</evidence>
<dbReference type="Gene3D" id="3.30.830.10">
    <property type="entry name" value="Metalloenzyme, LuxS/M16 peptidase-like"/>
    <property type="match status" value="2"/>
</dbReference>
<sequence length="308" mass="34936">FDVKELTRERQVIIQEIHMYEENPMMHIEDLYEQAAFSDSLLGMSIAGPAKVIATIPRSKLVAYKKSFYEPANMLCVVAGHVDSKTLKIVRQIFGTQKNSRARFPRITQARFTPKKILVQQKKAEQSQIAFGYEGVDHNHKDAAPLELLSAILGGGMSSRLFIQIRERLGLCYYIKSDVTSYEDTGLFTIYTGLSSKRLPEAIRAIQKEIKIIRTSAVSKEELVRAKEYLKGKLIMQMEASEKVAQWYGHEQLFMRQVKAPTARLQEIDCVTECDILRVAKHVFREGAWSAAGIGPFSHAQFKSLFGK</sequence>
<gene>
    <name evidence="3" type="ORF">COT25_01155</name>
</gene>
<proteinExistence type="inferred from homology"/>
<organism evidence="3 4">
    <name type="scientific">Candidatus Kerfeldbacteria bacterium CG08_land_8_20_14_0_20_42_7</name>
    <dbReference type="NCBI Taxonomy" id="2014245"/>
    <lineage>
        <taxon>Bacteria</taxon>
        <taxon>Candidatus Kerfeldiibacteriota</taxon>
    </lineage>
</organism>
<evidence type="ECO:0000256" key="1">
    <source>
        <dbReference type="ARBA" id="ARBA00007261"/>
    </source>
</evidence>
<dbReference type="GO" id="GO:0046872">
    <property type="term" value="F:metal ion binding"/>
    <property type="evidence" value="ECO:0007669"/>
    <property type="project" value="InterPro"/>
</dbReference>
<dbReference type="InterPro" id="IPR011249">
    <property type="entry name" value="Metalloenz_LuxS/M16"/>
</dbReference>
<protein>
    <recommendedName>
        <fullName evidence="2">Peptidase M16 C-terminal domain-containing protein</fullName>
    </recommendedName>
</protein>
<feature type="non-terminal residue" evidence="3">
    <location>
        <position position="1"/>
    </location>
</feature>
<reference evidence="4" key="1">
    <citation type="submission" date="2017-09" db="EMBL/GenBank/DDBJ databases">
        <title>Depth-based differentiation of microbial function through sediment-hosted aquifers and enrichment of novel symbionts in the deep terrestrial subsurface.</title>
        <authorList>
            <person name="Probst A.J."/>
            <person name="Ladd B."/>
            <person name="Jarett J.K."/>
            <person name="Geller-Mcgrath D.E."/>
            <person name="Sieber C.M.K."/>
            <person name="Emerson J.B."/>
            <person name="Anantharaman K."/>
            <person name="Thomas B.C."/>
            <person name="Malmstrom R."/>
            <person name="Stieglmeier M."/>
            <person name="Klingl A."/>
            <person name="Woyke T."/>
            <person name="Ryan C.M."/>
            <person name="Banfield J.F."/>
        </authorList>
    </citation>
    <scope>NUCLEOTIDE SEQUENCE [LARGE SCALE GENOMIC DNA]</scope>
</reference>
<dbReference type="PANTHER" id="PTHR11851:SF49">
    <property type="entry name" value="MITOCHONDRIAL-PROCESSING PEPTIDASE SUBUNIT ALPHA"/>
    <property type="match status" value="1"/>
</dbReference>
<dbReference type="AlphaFoldDB" id="A0A2H0YTN5"/>
<dbReference type="InterPro" id="IPR050361">
    <property type="entry name" value="MPP/UQCRC_Complex"/>
</dbReference>
<dbReference type="InterPro" id="IPR007863">
    <property type="entry name" value="Peptidase_M16_C"/>
</dbReference>